<evidence type="ECO:0000313" key="4">
    <source>
        <dbReference type="EMBL" id="MBA2896020.1"/>
    </source>
</evidence>
<dbReference type="Gene3D" id="3.40.1050.10">
    <property type="entry name" value="Carbonic anhydrase"/>
    <property type="match status" value="1"/>
</dbReference>
<comment type="caution">
    <text evidence="4">The sequence shown here is derived from an EMBL/GenBank/DDBJ whole genome shotgun (WGS) entry which is preliminary data.</text>
</comment>
<reference evidence="4 5" key="1">
    <citation type="submission" date="2020-07" db="EMBL/GenBank/DDBJ databases">
        <title>Genomic Encyclopedia of Type Strains, Phase IV (KMG-IV): sequencing the most valuable type-strain genomes for metagenomic binning, comparative biology and taxonomic classification.</title>
        <authorList>
            <person name="Goeker M."/>
        </authorList>
    </citation>
    <scope>NUCLEOTIDE SEQUENCE [LARGE SCALE GENOMIC DNA]</scope>
    <source>
        <strain evidence="4 5">DSM 45533</strain>
    </source>
</reference>
<keyword evidence="5" id="KW-1185">Reference proteome</keyword>
<organism evidence="4 5">
    <name type="scientific">Nonomuraea soli</name>
    <dbReference type="NCBI Taxonomy" id="1032476"/>
    <lineage>
        <taxon>Bacteria</taxon>
        <taxon>Bacillati</taxon>
        <taxon>Actinomycetota</taxon>
        <taxon>Actinomycetes</taxon>
        <taxon>Streptosporangiales</taxon>
        <taxon>Streptosporangiaceae</taxon>
        <taxon>Nonomuraea</taxon>
    </lineage>
</organism>
<accession>A0A7W0HUE6</accession>
<comment type="function">
    <text evidence="2">Catalyzes the reversible hydration of carbon dioxide to form bicarbonate.</text>
</comment>
<dbReference type="Pfam" id="PF00484">
    <property type="entry name" value="Pro_CA"/>
    <property type="match status" value="1"/>
</dbReference>
<evidence type="ECO:0000256" key="3">
    <source>
        <dbReference type="PIRSR" id="PIRSR601765-1"/>
    </source>
</evidence>
<comment type="similarity">
    <text evidence="1">Belongs to the beta-class carbonic anhydrase family.</text>
</comment>
<evidence type="ECO:0000256" key="2">
    <source>
        <dbReference type="ARBA" id="ARBA00024993"/>
    </source>
</evidence>
<name>A0A7W0HUE6_9ACTN</name>
<dbReference type="InterPro" id="IPR001765">
    <property type="entry name" value="Carbonic_anhydrase"/>
</dbReference>
<dbReference type="EMBL" id="JACDUR010000008">
    <property type="protein sequence ID" value="MBA2896020.1"/>
    <property type="molecule type" value="Genomic_DNA"/>
</dbReference>
<dbReference type="GO" id="GO:0004089">
    <property type="term" value="F:carbonate dehydratase activity"/>
    <property type="evidence" value="ECO:0007669"/>
    <property type="project" value="InterPro"/>
</dbReference>
<dbReference type="SMART" id="SM00947">
    <property type="entry name" value="Pro_CA"/>
    <property type="match status" value="1"/>
</dbReference>
<dbReference type="RefSeq" id="WP_181614764.1">
    <property type="nucleotide sequence ID" value="NZ_BAABAM010000007.1"/>
</dbReference>
<keyword evidence="3" id="KW-0862">Zinc</keyword>
<proteinExistence type="inferred from homology"/>
<evidence type="ECO:0000256" key="1">
    <source>
        <dbReference type="ARBA" id="ARBA00006217"/>
    </source>
</evidence>
<feature type="binding site" evidence="3">
    <location>
        <position position="39"/>
    </location>
    <ligand>
        <name>Zn(2+)</name>
        <dbReference type="ChEBI" id="CHEBI:29105"/>
    </ligand>
</feature>
<dbReference type="GO" id="GO:0008270">
    <property type="term" value="F:zinc ion binding"/>
    <property type="evidence" value="ECO:0007669"/>
    <property type="project" value="InterPro"/>
</dbReference>
<comment type="cofactor">
    <cofactor evidence="3">
        <name>Zn(2+)</name>
        <dbReference type="ChEBI" id="CHEBI:29105"/>
    </cofactor>
    <text evidence="3">Binds 1 zinc ion per subunit.</text>
</comment>
<dbReference type="Proteomes" id="UP000530928">
    <property type="component" value="Unassembled WGS sequence"/>
</dbReference>
<feature type="binding site" evidence="3">
    <location>
        <position position="42"/>
    </location>
    <ligand>
        <name>Zn(2+)</name>
        <dbReference type="ChEBI" id="CHEBI:29105"/>
    </ligand>
</feature>
<protein>
    <submittedName>
        <fullName evidence="4">Carbonic anhydrase</fullName>
    </submittedName>
</protein>
<evidence type="ECO:0000313" key="5">
    <source>
        <dbReference type="Proteomes" id="UP000530928"/>
    </source>
</evidence>
<gene>
    <name evidence="4" type="ORF">HNR30_007411</name>
</gene>
<sequence>MGDLMVVRTAAHTLDPLVKAAVEYGPQHLGVPLVVVLGHQRCGAVTAAREAIRDGRRLHGDLQRVVDELLPSYRGDVTGMIQAHTRACVRRLGGLGVTVIGAYYSLDTGVVRRI</sequence>
<dbReference type="InterPro" id="IPR036874">
    <property type="entry name" value="Carbonic_anhydrase_sf"/>
</dbReference>
<dbReference type="AlphaFoldDB" id="A0A7W0HUE6"/>
<dbReference type="SUPFAM" id="SSF53056">
    <property type="entry name" value="beta-carbonic anhydrase, cab"/>
    <property type="match status" value="1"/>
</dbReference>
<keyword evidence="3" id="KW-0479">Metal-binding</keyword>